<gene>
    <name evidence="6" type="ORF">PEVE_00019134</name>
</gene>
<evidence type="ECO:0000256" key="2">
    <source>
        <dbReference type="ARBA" id="ARBA00040540"/>
    </source>
</evidence>
<feature type="domain" description="PIH1 N-terminal" evidence="4">
    <location>
        <begin position="46"/>
        <end position="191"/>
    </location>
</feature>
<comment type="caution">
    <text evidence="6">The sequence shown here is derived from an EMBL/GenBank/DDBJ whole genome shotgun (WGS) entry which is preliminary data.</text>
</comment>
<dbReference type="PANTHER" id="PTHR22997">
    <property type="entry name" value="PIH1 DOMAIN-CONTAINING PROTEIN 1"/>
    <property type="match status" value="1"/>
</dbReference>
<evidence type="ECO:0000256" key="1">
    <source>
        <dbReference type="ARBA" id="ARBA00008511"/>
    </source>
</evidence>
<evidence type="ECO:0000259" key="4">
    <source>
        <dbReference type="Pfam" id="PF08190"/>
    </source>
</evidence>
<comment type="similarity">
    <text evidence="1">Belongs to the PIH1 family.</text>
</comment>
<organism evidence="6 7">
    <name type="scientific">Porites evermanni</name>
    <dbReference type="NCBI Taxonomy" id="104178"/>
    <lineage>
        <taxon>Eukaryota</taxon>
        <taxon>Metazoa</taxon>
        <taxon>Cnidaria</taxon>
        <taxon>Anthozoa</taxon>
        <taxon>Hexacorallia</taxon>
        <taxon>Scleractinia</taxon>
        <taxon>Fungiina</taxon>
        <taxon>Poritidae</taxon>
        <taxon>Porites</taxon>
    </lineage>
</organism>
<reference evidence="6 7" key="1">
    <citation type="submission" date="2022-05" db="EMBL/GenBank/DDBJ databases">
        <authorList>
            <consortium name="Genoscope - CEA"/>
            <person name="William W."/>
        </authorList>
    </citation>
    <scope>NUCLEOTIDE SEQUENCE [LARGE SCALE GENOMIC DNA]</scope>
</reference>
<feature type="domain" description="PIH1D1/2/3 CS-like" evidence="5">
    <location>
        <begin position="235"/>
        <end position="299"/>
    </location>
</feature>
<dbReference type="Pfam" id="PF18201">
    <property type="entry name" value="PIH1_CS"/>
    <property type="match status" value="1"/>
</dbReference>
<accession>A0ABN8M4A3</accession>
<dbReference type="EMBL" id="CALNXI010000259">
    <property type="protein sequence ID" value="CAH3023390.1"/>
    <property type="molecule type" value="Genomic_DNA"/>
</dbReference>
<evidence type="ECO:0000256" key="3">
    <source>
        <dbReference type="ARBA" id="ARBA00046233"/>
    </source>
</evidence>
<sequence length="316" mass="35938">MTNGTPGTRLAGKKMAELTDDSVNFDEEEFYKKLLLEETRTPQKLNPDRYEFVPKPGYVMKLRNCQNEKVFINICTSDKVPVPKDVSDQELAEILQSVDPTQYRVPMSLGEPHAEVDNKGQGCTAYDVVINPAFYSKLQNSELFNSFFLTIVFEGLESKYNIELERNWTILKNKKCMGVLHPHCIRSKSKPVIMEMEEEFKSSAPEASSNAPKIEEVHSIPKVPEPKYKIIKEPPEGIPEFLVIEIALPGIKSTKDTTLDVGEDQVVLHVHPARYHLDLGLPFDVNSETCGAQYNRKTKVKSQYKKNKMLLCIFSH</sequence>
<dbReference type="PANTHER" id="PTHR22997:SF0">
    <property type="entry name" value="PIH1 DOMAIN-CONTAINING PROTEIN 1"/>
    <property type="match status" value="1"/>
</dbReference>
<dbReference type="Pfam" id="PF08190">
    <property type="entry name" value="PIH1"/>
    <property type="match status" value="1"/>
</dbReference>
<name>A0ABN8M4A3_9CNID</name>
<protein>
    <recommendedName>
        <fullName evidence="2">PIH1 domain-containing protein 1</fullName>
    </recommendedName>
</protein>
<dbReference type="InterPro" id="IPR041442">
    <property type="entry name" value="PIH1D1/2/3_CS-like"/>
</dbReference>
<evidence type="ECO:0000259" key="5">
    <source>
        <dbReference type="Pfam" id="PF18201"/>
    </source>
</evidence>
<proteinExistence type="inferred from homology"/>
<comment type="function">
    <text evidence="3">Involved in the assembly of C/D box small nucleolar ribonucleoprotein (snoRNP) particles. Recruits the SWI/SNF complex to the core promoter of rRNA genes and enhances pre-rRNA transcription. Mediates interaction of TELO2 with the R2TP complex which is necessary for the stability of MTOR and SMG1. Positively regulates the assembly and activity of the mTORC1 complex.</text>
</comment>
<evidence type="ECO:0000313" key="6">
    <source>
        <dbReference type="EMBL" id="CAH3023390.1"/>
    </source>
</evidence>
<dbReference type="InterPro" id="IPR050734">
    <property type="entry name" value="PIH1/Kintoun_subfamily"/>
</dbReference>
<dbReference type="Proteomes" id="UP001159427">
    <property type="component" value="Unassembled WGS sequence"/>
</dbReference>
<keyword evidence="7" id="KW-1185">Reference proteome</keyword>
<dbReference type="InterPro" id="IPR012981">
    <property type="entry name" value="PIH1_N"/>
</dbReference>
<evidence type="ECO:0000313" key="7">
    <source>
        <dbReference type="Proteomes" id="UP001159427"/>
    </source>
</evidence>